<dbReference type="InterPro" id="IPR013196">
    <property type="entry name" value="HTH_11"/>
</dbReference>
<dbReference type="Pfam" id="PF13280">
    <property type="entry name" value="WYL"/>
    <property type="match status" value="1"/>
</dbReference>
<dbReference type="Pfam" id="PF08279">
    <property type="entry name" value="HTH_11"/>
    <property type="match status" value="1"/>
</dbReference>
<dbReference type="InterPro" id="IPR051534">
    <property type="entry name" value="CBASS_pafABC_assoc_protein"/>
</dbReference>
<dbReference type="RefSeq" id="WP_265788574.1">
    <property type="nucleotide sequence ID" value="NZ_BAABRS010000001.1"/>
</dbReference>
<dbReference type="PIRSF" id="PIRSF016838">
    <property type="entry name" value="PafC"/>
    <property type="match status" value="1"/>
</dbReference>
<accession>A0ABT3PXF9</accession>
<dbReference type="InterPro" id="IPR036390">
    <property type="entry name" value="WH_DNA-bd_sf"/>
</dbReference>
<dbReference type="PANTHER" id="PTHR34580:SF3">
    <property type="entry name" value="PROTEIN PAFB"/>
    <property type="match status" value="1"/>
</dbReference>
<dbReference type="Proteomes" id="UP001207337">
    <property type="component" value="Unassembled WGS sequence"/>
</dbReference>
<dbReference type="SMART" id="SM00420">
    <property type="entry name" value="HTH_DEOR"/>
    <property type="match status" value="1"/>
</dbReference>
<dbReference type="PANTHER" id="PTHR34580">
    <property type="match status" value="1"/>
</dbReference>
<evidence type="ECO:0000313" key="4">
    <source>
        <dbReference type="EMBL" id="MCW9712538.1"/>
    </source>
</evidence>
<comment type="caution">
    <text evidence="4">The sequence shown here is derived from an EMBL/GenBank/DDBJ whole genome shotgun (WGS) entry which is preliminary data.</text>
</comment>
<keyword evidence="5" id="KW-1185">Reference proteome</keyword>
<dbReference type="InterPro" id="IPR001034">
    <property type="entry name" value="DeoR_HTH"/>
</dbReference>
<evidence type="ECO:0000256" key="1">
    <source>
        <dbReference type="ARBA" id="ARBA00023015"/>
    </source>
</evidence>
<evidence type="ECO:0000256" key="2">
    <source>
        <dbReference type="ARBA" id="ARBA00023163"/>
    </source>
</evidence>
<feature type="domain" description="HTH deoR-type" evidence="3">
    <location>
        <begin position="3"/>
        <end position="58"/>
    </location>
</feature>
<sequence>MNRIDRLTAIIIYLQGHHRITVDELADRYDISTRTVYRDLRALQEAGVPIGSEEGKGYFIVKGYHLPPVMFDKDEAAALLAGERLMQKWKETKLSESYLSALDKIRAVLHSREKKYLDTLDQHIKTFTHSDERQVETDYLIFVFLQDAVVRGSVISLEYYSPYKDQYTQRDVEPLGLLIRDNYWYLAAWCRLRTDYRMFRVDRIESYKKTGEQLPELPEHTLQEFSEQSLREEKDLKEVVVQFDEEMVRYLGDQKHYRGWTSEERVDGGVKMTFLTSSVEYFARWLLMWGDGVIVHQSKQLKERVRELSKELYQHHNS</sequence>
<reference evidence="4 5" key="1">
    <citation type="submission" date="2021-11" db="EMBL/GenBank/DDBJ databases">
        <title>Aliifidinibius sp. nov., a new bacterium isolated from saline soil.</title>
        <authorList>
            <person name="Galisteo C."/>
            <person name="De La Haba R."/>
            <person name="Sanchez-Porro C."/>
            <person name="Ventosa A."/>
        </authorList>
    </citation>
    <scope>NUCLEOTIDE SEQUENCE [LARGE SCALE GENOMIC DNA]</scope>
    <source>
        <strain evidence="4 5">KACC 190600</strain>
    </source>
</reference>
<proteinExistence type="predicted"/>
<keyword evidence="1" id="KW-0805">Transcription regulation</keyword>
<dbReference type="Pfam" id="PF25583">
    <property type="entry name" value="WCX"/>
    <property type="match status" value="1"/>
</dbReference>
<protein>
    <submittedName>
        <fullName evidence="4">YafY family transcriptional regulator</fullName>
    </submittedName>
</protein>
<dbReference type="PROSITE" id="PS52050">
    <property type="entry name" value="WYL"/>
    <property type="match status" value="1"/>
</dbReference>
<organism evidence="4 5">
    <name type="scientific">Fodinibius salicampi</name>
    <dbReference type="NCBI Taxonomy" id="1920655"/>
    <lineage>
        <taxon>Bacteria</taxon>
        <taxon>Pseudomonadati</taxon>
        <taxon>Balneolota</taxon>
        <taxon>Balneolia</taxon>
        <taxon>Balneolales</taxon>
        <taxon>Balneolaceae</taxon>
        <taxon>Fodinibius</taxon>
    </lineage>
</organism>
<dbReference type="EMBL" id="JAJNDC010000001">
    <property type="protein sequence ID" value="MCW9712538.1"/>
    <property type="molecule type" value="Genomic_DNA"/>
</dbReference>
<evidence type="ECO:0000313" key="5">
    <source>
        <dbReference type="Proteomes" id="UP001207337"/>
    </source>
</evidence>
<dbReference type="InterPro" id="IPR026881">
    <property type="entry name" value="WYL_dom"/>
</dbReference>
<evidence type="ECO:0000259" key="3">
    <source>
        <dbReference type="PROSITE" id="PS51000"/>
    </source>
</evidence>
<name>A0ABT3PXF9_9BACT</name>
<gene>
    <name evidence="4" type="ORF">LQ318_06445</name>
</gene>
<keyword evidence="2" id="KW-0804">Transcription</keyword>
<dbReference type="Gene3D" id="1.10.10.10">
    <property type="entry name" value="Winged helix-like DNA-binding domain superfamily/Winged helix DNA-binding domain"/>
    <property type="match status" value="1"/>
</dbReference>
<dbReference type="SUPFAM" id="SSF46785">
    <property type="entry name" value="Winged helix' DNA-binding domain"/>
    <property type="match status" value="1"/>
</dbReference>
<dbReference type="InterPro" id="IPR057727">
    <property type="entry name" value="WCX_dom"/>
</dbReference>
<dbReference type="InterPro" id="IPR036388">
    <property type="entry name" value="WH-like_DNA-bd_sf"/>
</dbReference>
<dbReference type="InterPro" id="IPR028349">
    <property type="entry name" value="PafC-like"/>
</dbReference>
<dbReference type="PROSITE" id="PS51000">
    <property type="entry name" value="HTH_DEOR_2"/>
    <property type="match status" value="1"/>
</dbReference>